<dbReference type="PANTHER" id="PTHR12835">
    <property type="entry name" value="BIOTIN PROTEIN LIGASE"/>
    <property type="match status" value="1"/>
</dbReference>
<sequence length="1210" mass="135395">MIFFLWSLVLSAVHYARKQRLTAILSQYFFSPYYHDTMLLCRRIPTVSSSARNILRVENALTNGGTGTSLWKMSSEPTLPFQSESSLLYRTEEVEIVAKPSWGEFHVKDWQIVARPLVTRTPRIAFIVSLGLASSKGGHSEQAGIELAGVLANENAFSSESHATYTQIQPVHVNRLCKKIASRRGRPWEIIYDCDLDEFYNIAFAWSENALFDIDGKASVRSIQTVHLPEQFFTSALSDNCQGSLPLLGLGSSLSSLSVSQQPLTLLELLHLNDSEEALENSSTSNARLTGNFDRLSSKYRSDTALHLNRPPQSLYRLPRIPLLEGISKRGARAGEQSLNGSIRYRACSPSATAPLSVSISQEQVPAFIRYLQEQERNPTTNVCSRSVSTSTNISPSTTFADTEEFDERSFAEIKFEDEEESDGRVKVNRVSTSVKRSVSVVKETNPRQMSRFTTIAVKEEDLSDAGLANDTAKRRPMISAEESDTHDDNRLVDGDVRAKRAVSLPRRAAQITTVEERTTVVRFMPDDSLVRHSPPPVRHVKLEEDKMAAIATNPEPIKDRSLATLEIFHRRRHSSMLPRMNTDFTFDDSLKSIRRRSLSPMAFQQSTDPLHRVSTFSAESFRRQSVTPTRRRFHSIAPTDKAQAKPPTILVYTGDNDELFNQIASSLSTMVSTDTYAIFHLSHEALCEHPWINRETACLLIADTKTLDDKSWTRLQDYFNNSGKMLFVCQNSLLASLSSCGSSRKSAKMLKVAFGERQSNTLGKDFENFLKKTLKMISKHKKVNETFHAKDLVGGYKYSVVINKNEDTPLLLYMENAAQQASALFSDATSEQLLAGGARVISDALARLSIPTVENIEIPHASRGYLICENDRLPWNMQGMHFNESFCGCPKVLIRQVKKHGELPEPSEQLFPVEVRTREEGLPDFDHRTYFRVLDTKSVGKALIYVPVCGSTQDIARSLAVGMPDEPIVVVARQQTKGKGRSGNQWLSPPGCAMFSFNFAIPPGTLLSDNVGFIQHILCVAMVDGVCSLHGLKDFPLRIKWPNDIYYGRAFKMGGLLVNASTNGDCIVCTLGAALNVANSKPTVSINDMLPIDSGIELTVEEFIANALNKFEYYVNVFQTGGRPAFLKYYYGFWLHSREEVTLAKSNEKVVVRGLDEHGFLEVRSRQSGRVMAVHPDGASYVSDEWCMLSNNSKRRLIQSFDEKTNYNA</sequence>
<dbReference type="Pfam" id="PF03099">
    <property type="entry name" value="BPL_LplA_LipB"/>
    <property type="match status" value="1"/>
</dbReference>
<evidence type="ECO:0000256" key="4">
    <source>
        <dbReference type="SAM" id="SignalP"/>
    </source>
</evidence>
<dbReference type="EMBL" id="JI164791">
    <property type="protein sequence ID" value="ADY40562.1"/>
    <property type="molecule type" value="mRNA"/>
</dbReference>
<feature type="chain" id="PRO_5003268003" evidence="4">
    <location>
        <begin position="19"/>
        <end position="1210"/>
    </location>
</feature>
<dbReference type="InterPro" id="IPR045864">
    <property type="entry name" value="aa-tRNA-synth_II/BPL/LPL"/>
</dbReference>
<dbReference type="GO" id="GO:0005737">
    <property type="term" value="C:cytoplasm"/>
    <property type="evidence" value="ECO:0007669"/>
    <property type="project" value="TreeGrafter"/>
</dbReference>
<dbReference type="PROSITE" id="PS51733">
    <property type="entry name" value="BPL_LPL_CATALYTIC"/>
    <property type="match status" value="1"/>
</dbReference>
<proteinExistence type="evidence at transcript level"/>
<feature type="signal peptide" evidence="4">
    <location>
        <begin position="1"/>
        <end position="18"/>
    </location>
</feature>
<dbReference type="AlphaFoldDB" id="F1KRQ8"/>
<keyword evidence="4" id="KW-0732">Signal</keyword>
<comment type="similarity">
    <text evidence="1">Belongs to the biotin--protein ligase family.</text>
</comment>
<dbReference type="Gene3D" id="3.30.930.10">
    <property type="entry name" value="Bira Bifunctional Protein, Domain 2"/>
    <property type="match status" value="1"/>
</dbReference>
<evidence type="ECO:0000256" key="3">
    <source>
        <dbReference type="SAM" id="MobiDB-lite"/>
    </source>
</evidence>
<feature type="region of interest" description="Disordered" evidence="3">
    <location>
        <begin position="468"/>
        <end position="491"/>
    </location>
</feature>
<evidence type="ECO:0000313" key="6">
    <source>
        <dbReference type="EMBL" id="ADY40562.1"/>
    </source>
</evidence>
<feature type="domain" description="BPL/LPL catalytic" evidence="5">
    <location>
        <begin position="929"/>
        <end position="1120"/>
    </location>
</feature>
<dbReference type="PANTHER" id="PTHR12835:SF5">
    <property type="entry name" value="BIOTIN--PROTEIN LIGASE"/>
    <property type="match status" value="1"/>
</dbReference>
<keyword evidence="2 6" id="KW-0436">Ligase</keyword>
<organism evidence="6">
    <name type="scientific">Ascaris suum</name>
    <name type="common">Pig roundworm</name>
    <name type="synonym">Ascaris lumbricoides</name>
    <dbReference type="NCBI Taxonomy" id="6253"/>
    <lineage>
        <taxon>Eukaryota</taxon>
        <taxon>Metazoa</taxon>
        <taxon>Ecdysozoa</taxon>
        <taxon>Nematoda</taxon>
        <taxon>Chromadorea</taxon>
        <taxon>Rhabditida</taxon>
        <taxon>Spirurina</taxon>
        <taxon>Ascaridomorpha</taxon>
        <taxon>Ascaridoidea</taxon>
        <taxon>Ascarididae</taxon>
        <taxon>Ascaris</taxon>
    </lineage>
</organism>
<dbReference type="InterPro" id="IPR004143">
    <property type="entry name" value="BPL_LPL_catalytic"/>
</dbReference>
<evidence type="ECO:0000256" key="2">
    <source>
        <dbReference type="ARBA" id="ARBA00022598"/>
    </source>
</evidence>
<name>F1KRQ8_ASCSU</name>
<evidence type="ECO:0000259" key="5">
    <source>
        <dbReference type="PROSITE" id="PS51733"/>
    </source>
</evidence>
<dbReference type="NCBIfam" id="TIGR00121">
    <property type="entry name" value="birA_ligase"/>
    <property type="match status" value="1"/>
</dbReference>
<dbReference type="CDD" id="cd16442">
    <property type="entry name" value="BPL"/>
    <property type="match status" value="1"/>
</dbReference>
<reference evidence="6" key="1">
    <citation type="journal article" date="2011" name="Genome Res.">
        <title>Deep small RNA sequencing from the nematode Ascaris reveals conservation, functional diversification, and novel developmental profiles.</title>
        <authorList>
            <person name="Wang J."/>
            <person name="Czech B."/>
            <person name="Crunk A."/>
            <person name="Wallace A."/>
            <person name="Mitreva M."/>
            <person name="Hannon G.J."/>
            <person name="Davis R.E."/>
        </authorList>
    </citation>
    <scope>NUCLEOTIDE SEQUENCE</scope>
</reference>
<dbReference type="InterPro" id="IPR004408">
    <property type="entry name" value="Biotin_CoA_COase_ligase"/>
</dbReference>
<evidence type="ECO:0000256" key="1">
    <source>
        <dbReference type="ARBA" id="ARBA00009934"/>
    </source>
</evidence>
<protein>
    <submittedName>
        <fullName evidence="6">Biotin--protein ligase</fullName>
    </submittedName>
</protein>
<accession>F1KRQ8</accession>
<dbReference type="GO" id="GO:0004077">
    <property type="term" value="F:biotin--[biotin carboxyl-carrier protein] ligase activity"/>
    <property type="evidence" value="ECO:0007669"/>
    <property type="project" value="InterPro"/>
</dbReference>
<dbReference type="SUPFAM" id="SSF55681">
    <property type="entry name" value="Class II aaRS and biotin synthetases"/>
    <property type="match status" value="1"/>
</dbReference>